<organism evidence="2">
    <name type="scientific">Laccaria bicolor (strain S238N-H82 / ATCC MYA-4686)</name>
    <name type="common">Bicoloured deceiver</name>
    <name type="synonym">Laccaria laccata var. bicolor</name>
    <dbReference type="NCBI Taxonomy" id="486041"/>
    <lineage>
        <taxon>Eukaryota</taxon>
        <taxon>Fungi</taxon>
        <taxon>Dikarya</taxon>
        <taxon>Basidiomycota</taxon>
        <taxon>Agaricomycotina</taxon>
        <taxon>Agaricomycetes</taxon>
        <taxon>Agaricomycetidae</taxon>
        <taxon>Agaricales</taxon>
        <taxon>Agaricineae</taxon>
        <taxon>Hydnangiaceae</taxon>
        <taxon>Laccaria</taxon>
    </lineage>
</organism>
<dbReference type="HOGENOM" id="CLU_2904576_0_0_1"/>
<protein>
    <submittedName>
        <fullName evidence="1">Predicted protein</fullName>
    </submittedName>
</protein>
<sequence>MEWVTRYFLYQVNKWSAWQKMAADQAKPGHVCYAEHQKDLWNMLAIDVDNRFQLSNHYYKPLVM</sequence>
<keyword evidence="2" id="KW-1185">Reference proteome</keyword>
<evidence type="ECO:0000313" key="1">
    <source>
        <dbReference type="EMBL" id="EDQ99436.1"/>
    </source>
</evidence>
<dbReference type="AlphaFoldDB" id="B0E123"/>
<dbReference type="EMBL" id="DS547164">
    <property type="protein sequence ID" value="EDQ99436.1"/>
    <property type="molecule type" value="Genomic_DNA"/>
</dbReference>
<dbReference type="RefSeq" id="XP_001889891.1">
    <property type="nucleotide sequence ID" value="XM_001889856.1"/>
</dbReference>
<accession>B0E123</accession>
<evidence type="ECO:0000313" key="2">
    <source>
        <dbReference type="Proteomes" id="UP000001194"/>
    </source>
</evidence>
<dbReference type="KEGG" id="lbc:LACBIDRAFT_316486"/>
<reference evidence="1 2" key="1">
    <citation type="journal article" date="2008" name="Nature">
        <title>The genome of Laccaria bicolor provides insights into mycorrhizal symbiosis.</title>
        <authorList>
            <person name="Martin F."/>
            <person name="Aerts A."/>
            <person name="Ahren D."/>
            <person name="Brun A."/>
            <person name="Danchin E.G.J."/>
            <person name="Duchaussoy F."/>
            <person name="Gibon J."/>
            <person name="Kohler A."/>
            <person name="Lindquist E."/>
            <person name="Pereda V."/>
            <person name="Salamov A."/>
            <person name="Shapiro H.J."/>
            <person name="Wuyts J."/>
            <person name="Blaudez D."/>
            <person name="Buee M."/>
            <person name="Brokstein P."/>
            <person name="Canbaeck B."/>
            <person name="Cohen D."/>
            <person name="Courty P.E."/>
            <person name="Coutinho P.M."/>
            <person name="Delaruelle C."/>
            <person name="Detter J.C."/>
            <person name="Deveau A."/>
            <person name="DiFazio S."/>
            <person name="Duplessis S."/>
            <person name="Fraissinet-Tachet L."/>
            <person name="Lucic E."/>
            <person name="Frey-Klett P."/>
            <person name="Fourrey C."/>
            <person name="Feussner I."/>
            <person name="Gay G."/>
            <person name="Grimwood J."/>
            <person name="Hoegger P.J."/>
            <person name="Jain P."/>
            <person name="Kilaru S."/>
            <person name="Labbe J."/>
            <person name="Lin Y.C."/>
            <person name="Legue V."/>
            <person name="Le Tacon F."/>
            <person name="Marmeisse R."/>
            <person name="Melayah D."/>
            <person name="Montanini B."/>
            <person name="Muratet M."/>
            <person name="Nehls U."/>
            <person name="Niculita-Hirzel H."/>
            <person name="Oudot-Le Secq M.P."/>
            <person name="Peter M."/>
            <person name="Quesneville H."/>
            <person name="Rajashekar B."/>
            <person name="Reich M."/>
            <person name="Rouhier N."/>
            <person name="Schmutz J."/>
            <person name="Yin T."/>
            <person name="Chalot M."/>
            <person name="Henrissat B."/>
            <person name="Kuees U."/>
            <person name="Lucas S."/>
            <person name="Van de Peer Y."/>
            <person name="Podila G.K."/>
            <person name="Polle A."/>
            <person name="Pukkila P.J."/>
            <person name="Richardson P.M."/>
            <person name="Rouze P."/>
            <person name="Sanders I.R."/>
            <person name="Stajich J.E."/>
            <person name="Tunlid A."/>
            <person name="Tuskan G."/>
            <person name="Grigoriev I.V."/>
        </authorList>
    </citation>
    <scope>NUCLEOTIDE SEQUENCE [LARGE SCALE GENOMIC DNA]</scope>
    <source>
        <strain evidence="2">S238N-H82 / ATCC MYA-4686</strain>
    </source>
</reference>
<dbReference type="InParanoid" id="B0E123"/>
<dbReference type="Proteomes" id="UP000001194">
    <property type="component" value="Unassembled WGS sequence"/>
</dbReference>
<gene>
    <name evidence="1" type="ORF">LACBIDRAFT_316486</name>
</gene>
<name>B0E123_LACBS</name>
<proteinExistence type="predicted"/>
<dbReference type="GeneID" id="6085548"/>